<protein>
    <submittedName>
        <fullName evidence="2">Uncharacterized protein</fullName>
    </submittedName>
</protein>
<dbReference type="AlphaFoldDB" id="A0AAW0A9A3"/>
<accession>A0AAW0A9A3</accession>
<keyword evidence="3" id="KW-1185">Reference proteome</keyword>
<evidence type="ECO:0000256" key="1">
    <source>
        <dbReference type="SAM" id="MobiDB-lite"/>
    </source>
</evidence>
<organism evidence="2 3">
    <name type="scientific">Favolaschia claudopus</name>
    <dbReference type="NCBI Taxonomy" id="2862362"/>
    <lineage>
        <taxon>Eukaryota</taxon>
        <taxon>Fungi</taxon>
        <taxon>Dikarya</taxon>
        <taxon>Basidiomycota</taxon>
        <taxon>Agaricomycotina</taxon>
        <taxon>Agaricomycetes</taxon>
        <taxon>Agaricomycetidae</taxon>
        <taxon>Agaricales</taxon>
        <taxon>Marasmiineae</taxon>
        <taxon>Mycenaceae</taxon>
        <taxon>Favolaschia</taxon>
    </lineage>
</organism>
<feature type="compositionally biased region" description="Polar residues" evidence="1">
    <location>
        <begin position="29"/>
        <end position="38"/>
    </location>
</feature>
<dbReference type="Proteomes" id="UP001362999">
    <property type="component" value="Unassembled WGS sequence"/>
</dbReference>
<name>A0AAW0A9A3_9AGAR</name>
<feature type="compositionally biased region" description="Polar residues" evidence="1">
    <location>
        <begin position="46"/>
        <end position="55"/>
    </location>
</feature>
<proteinExistence type="predicted"/>
<feature type="region of interest" description="Disordered" evidence="1">
    <location>
        <begin position="29"/>
        <end position="94"/>
    </location>
</feature>
<sequence length="94" mass="9818">MAQTRAKTGRKVAALETLADAAAQVSAASEYTVNSSWSPPGDVKTAPSSPGSCQDSDIDELDDQFSKPLASSDHENNLVEVDSDESEGQSSVKC</sequence>
<dbReference type="EMBL" id="JAWWNJ010000079">
    <property type="protein sequence ID" value="KAK7002449.1"/>
    <property type="molecule type" value="Genomic_DNA"/>
</dbReference>
<evidence type="ECO:0000313" key="2">
    <source>
        <dbReference type="EMBL" id="KAK7002449.1"/>
    </source>
</evidence>
<evidence type="ECO:0000313" key="3">
    <source>
        <dbReference type="Proteomes" id="UP001362999"/>
    </source>
</evidence>
<comment type="caution">
    <text evidence="2">The sequence shown here is derived from an EMBL/GenBank/DDBJ whole genome shotgun (WGS) entry which is preliminary data.</text>
</comment>
<gene>
    <name evidence="2" type="ORF">R3P38DRAFT_3215607</name>
</gene>
<reference evidence="2 3" key="1">
    <citation type="journal article" date="2024" name="J Genomics">
        <title>Draft genome sequencing and assembly of Favolaschia claudopus CIRM-BRFM 2984 isolated from oak limbs.</title>
        <authorList>
            <person name="Navarro D."/>
            <person name="Drula E."/>
            <person name="Chaduli D."/>
            <person name="Cazenave R."/>
            <person name="Ahrendt S."/>
            <person name="Wang J."/>
            <person name="Lipzen A."/>
            <person name="Daum C."/>
            <person name="Barry K."/>
            <person name="Grigoriev I.V."/>
            <person name="Favel A."/>
            <person name="Rosso M.N."/>
            <person name="Martin F."/>
        </authorList>
    </citation>
    <scope>NUCLEOTIDE SEQUENCE [LARGE SCALE GENOMIC DNA]</scope>
    <source>
        <strain evidence="2 3">CIRM-BRFM 2984</strain>
    </source>
</reference>